<dbReference type="PANTHER" id="PTHR46652:SF7">
    <property type="entry name" value="LEUCINE-RICH REPEAT AND IQ DOMAIN-CONTAINING PROTEIN 1"/>
    <property type="match status" value="1"/>
</dbReference>
<evidence type="ECO:0000313" key="3">
    <source>
        <dbReference type="EMBL" id="CAI9935616.1"/>
    </source>
</evidence>
<dbReference type="InterPro" id="IPR032675">
    <property type="entry name" value="LRR_dom_sf"/>
</dbReference>
<accession>A0AA86PD50</accession>
<evidence type="ECO:0000313" key="7">
    <source>
        <dbReference type="Proteomes" id="UP001642409"/>
    </source>
</evidence>
<dbReference type="InterPro" id="IPR050836">
    <property type="entry name" value="SDS22/Internalin_LRR"/>
</dbReference>
<reference evidence="3" key="1">
    <citation type="submission" date="2023-06" db="EMBL/GenBank/DDBJ databases">
        <authorList>
            <person name="Kurt Z."/>
        </authorList>
    </citation>
    <scope>NUCLEOTIDE SEQUENCE</scope>
</reference>
<comment type="caution">
    <text evidence="3">The sequence shown here is derived from an EMBL/GenBank/DDBJ whole genome shotgun (WGS) entry which is preliminary data.</text>
</comment>
<dbReference type="Pfam" id="PF12799">
    <property type="entry name" value="LRR_4"/>
    <property type="match status" value="2"/>
</dbReference>
<dbReference type="AlphaFoldDB" id="A0AA86PD50"/>
<evidence type="ECO:0000256" key="2">
    <source>
        <dbReference type="ARBA" id="ARBA00022737"/>
    </source>
</evidence>
<keyword evidence="7" id="KW-1185">Reference proteome</keyword>
<keyword evidence="1" id="KW-0433">Leucine-rich repeat</keyword>
<evidence type="ECO:0000313" key="4">
    <source>
        <dbReference type="EMBL" id="CAI9949666.1"/>
    </source>
</evidence>
<dbReference type="Proteomes" id="UP001642409">
    <property type="component" value="Unassembled WGS sequence"/>
</dbReference>
<dbReference type="InterPro" id="IPR001611">
    <property type="entry name" value="Leu-rich_rpt"/>
</dbReference>
<dbReference type="SUPFAM" id="SSF52058">
    <property type="entry name" value="L domain-like"/>
    <property type="match status" value="1"/>
</dbReference>
<dbReference type="PROSITE" id="PS51450">
    <property type="entry name" value="LRR"/>
    <property type="match status" value="4"/>
</dbReference>
<gene>
    <name evidence="3" type="ORF">HINF_LOCUS23261</name>
    <name evidence="4" type="ORF">HINF_LOCUS37311</name>
    <name evidence="5" type="ORF">HINF_LOCUS47001</name>
    <name evidence="6" type="ORF">HINF_LOCUS54391</name>
</gene>
<dbReference type="EMBL" id="CATOUU010000802">
    <property type="protein sequence ID" value="CAI9949666.1"/>
    <property type="molecule type" value="Genomic_DNA"/>
</dbReference>
<sequence>MKRLTFDTPLGKRIQQLYQYEFRSLTYSNSKNTGPSNLFLNICLYFKQFSSETANIYYLQNVPSIQELTQREQDIFENYQIINTEIIIQEIIKNVDKLDQKILQEIIERYEKQSRKTKNQIEIKNYHDIYSLKFFDQLPQINKETLIIINGCSAINFNQISTKINNLELLNCITNFDGIQAMKQLKHLTVQSTQIKTLLQINLLTGLEYLKMSKNYQLYEIEDFDLTQLQQLQWLDLSSNRLRDNLIQIPKSVTKLYLNDNSMPNINLVSNNFQLQTLDFSYNYQITDIQAIKQLTQLLHLNVSECKISDLKPISYCTNLQILDISNNNKRESYTYNQSFKELDINFLRSLINLQVLKSINNILQDISVFKYLKNLTQLDLSCNSIFNIFILRFNKELQTLNLAQNRVQNIAVLLTLKKLTCLNLGHNNLSDISALKYLPNIQQLELQNNEIVCVQSLSNQIQLTKLEINYNYIEDNDLKCILKHPNIKQYNYKNQRDQINSQVILSNKLKKIFEITKTIYTLGQRRQAFNNTTIKQFKDNIQSQVQKAIYNQISFTNNILLRLHAIN</sequence>
<dbReference type="EMBL" id="CAXDID020000209">
    <property type="protein sequence ID" value="CAL6056381.1"/>
    <property type="molecule type" value="Genomic_DNA"/>
</dbReference>
<dbReference type="EMBL" id="CATOUU010000616">
    <property type="protein sequence ID" value="CAI9935616.1"/>
    <property type="molecule type" value="Genomic_DNA"/>
</dbReference>
<proteinExistence type="predicted"/>
<evidence type="ECO:0000313" key="6">
    <source>
        <dbReference type="EMBL" id="CAL6070299.1"/>
    </source>
</evidence>
<evidence type="ECO:0000256" key="1">
    <source>
        <dbReference type="ARBA" id="ARBA00022614"/>
    </source>
</evidence>
<dbReference type="InterPro" id="IPR025875">
    <property type="entry name" value="Leu-rich_rpt_4"/>
</dbReference>
<reference evidence="5 7" key="2">
    <citation type="submission" date="2024-07" db="EMBL/GenBank/DDBJ databases">
        <authorList>
            <person name="Akdeniz Z."/>
        </authorList>
    </citation>
    <scope>NUCLEOTIDE SEQUENCE [LARGE SCALE GENOMIC DNA]</scope>
</reference>
<dbReference type="PANTHER" id="PTHR46652">
    <property type="entry name" value="LEUCINE-RICH REPEAT AND IQ DOMAIN-CONTAINING PROTEIN 1-RELATED"/>
    <property type="match status" value="1"/>
</dbReference>
<dbReference type="SUPFAM" id="SSF52047">
    <property type="entry name" value="RNI-like"/>
    <property type="match status" value="1"/>
</dbReference>
<keyword evidence="2" id="KW-0677">Repeat</keyword>
<organism evidence="3">
    <name type="scientific">Hexamita inflata</name>
    <dbReference type="NCBI Taxonomy" id="28002"/>
    <lineage>
        <taxon>Eukaryota</taxon>
        <taxon>Metamonada</taxon>
        <taxon>Diplomonadida</taxon>
        <taxon>Hexamitidae</taxon>
        <taxon>Hexamitinae</taxon>
        <taxon>Hexamita</taxon>
    </lineage>
</organism>
<name>A0AA86PD50_9EUKA</name>
<dbReference type="Gene3D" id="3.80.10.10">
    <property type="entry name" value="Ribonuclease Inhibitor"/>
    <property type="match status" value="3"/>
</dbReference>
<dbReference type="EMBL" id="CAXDID020000282">
    <property type="protein sequence ID" value="CAL6070299.1"/>
    <property type="molecule type" value="Genomic_DNA"/>
</dbReference>
<evidence type="ECO:0000313" key="5">
    <source>
        <dbReference type="EMBL" id="CAL6056381.1"/>
    </source>
</evidence>
<protein>
    <submittedName>
        <fullName evidence="3">Leucine Rich Repeat (LRR)-containing protein</fullName>
    </submittedName>
    <submittedName>
        <fullName evidence="5">Leucine_Rich Repeat (LRR)-containing protein</fullName>
    </submittedName>
</protein>